<protein>
    <recommendedName>
        <fullName evidence="3">Regulatory protein RecX</fullName>
    </recommendedName>
</protein>
<dbReference type="EMBL" id="AYXY01000023">
    <property type="protein sequence ID" value="ETN94641.1"/>
    <property type="molecule type" value="Genomic_DNA"/>
</dbReference>
<evidence type="ECO:0000256" key="2">
    <source>
        <dbReference type="ARBA" id="ARBA00009695"/>
    </source>
</evidence>
<dbReference type="STRING" id="376730.SAMN04487906_1619"/>
<dbReference type="RefSeq" id="WP_038267393.1">
    <property type="nucleotide sequence ID" value="NZ_AYXY01000023.1"/>
</dbReference>
<dbReference type="InterPro" id="IPR036388">
    <property type="entry name" value="WH-like_DNA-bd_sf"/>
</dbReference>
<sequence>MIEKRSYTVDEAKRKLEAYCAYQDRCHKEVVAKLTQMGMIPLAIDTIVGHLIEHNFLNEERFSKSFARGKFNHKKWGRNRIIRELKARDISKYNIQTALKEIPDKVYYKTFDALAKKRLDQLTERNLYKKKKKLADYLLYRGWESHMVYDKVNELIK</sequence>
<evidence type="ECO:0000313" key="8">
    <source>
        <dbReference type="Proteomes" id="UP000018850"/>
    </source>
</evidence>
<reference evidence="7 8" key="2">
    <citation type="journal article" date="2016" name="Genome Announc.">
        <title>Draft Genome Sequence of Zhouia amylolytica AD3, Isolated from Tidal Flat Sediment.</title>
        <authorList>
            <person name="Jia B."/>
            <person name="Jin H.M."/>
            <person name="Lee H.J."/>
            <person name="Jeon C.O."/>
        </authorList>
    </citation>
    <scope>NUCLEOTIDE SEQUENCE [LARGE SCALE GENOMIC DNA]</scope>
    <source>
        <strain evidence="7 8">AD3</strain>
    </source>
</reference>
<organism evidence="7 8">
    <name type="scientific">Zhouia amylolytica AD3</name>
    <dbReference type="NCBI Taxonomy" id="1286632"/>
    <lineage>
        <taxon>Bacteria</taxon>
        <taxon>Pseudomonadati</taxon>
        <taxon>Bacteroidota</taxon>
        <taxon>Flavobacteriia</taxon>
        <taxon>Flavobacteriales</taxon>
        <taxon>Flavobacteriaceae</taxon>
        <taxon>Zhouia</taxon>
    </lineage>
</organism>
<dbReference type="GO" id="GO:0005737">
    <property type="term" value="C:cytoplasm"/>
    <property type="evidence" value="ECO:0007669"/>
    <property type="project" value="UniProtKB-SubCell"/>
</dbReference>
<accession>W2UME8</accession>
<dbReference type="PANTHER" id="PTHR33602:SF1">
    <property type="entry name" value="REGULATORY PROTEIN RECX FAMILY PROTEIN"/>
    <property type="match status" value="1"/>
</dbReference>
<comment type="similarity">
    <text evidence="2">Belongs to the RecX family.</text>
</comment>
<dbReference type="PANTHER" id="PTHR33602">
    <property type="entry name" value="REGULATORY PROTEIN RECX FAMILY PROTEIN"/>
    <property type="match status" value="1"/>
</dbReference>
<dbReference type="eggNOG" id="COG2137">
    <property type="taxonomic scope" value="Bacteria"/>
</dbReference>
<keyword evidence="8" id="KW-1185">Reference proteome</keyword>
<dbReference type="GO" id="GO:0006282">
    <property type="term" value="P:regulation of DNA repair"/>
    <property type="evidence" value="ECO:0007669"/>
    <property type="project" value="InterPro"/>
</dbReference>
<dbReference type="InterPro" id="IPR003783">
    <property type="entry name" value="Regulatory_RecX"/>
</dbReference>
<dbReference type="Proteomes" id="UP000018850">
    <property type="component" value="Unassembled WGS sequence"/>
</dbReference>
<dbReference type="Gene3D" id="1.10.10.10">
    <property type="entry name" value="Winged helix-like DNA-binding domain superfamily/Winged helix DNA-binding domain"/>
    <property type="match status" value="1"/>
</dbReference>
<evidence type="ECO:0000259" key="6">
    <source>
        <dbReference type="Pfam" id="PF21981"/>
    </source>
</evidence>
<evidence type="ECO:0000256" key="4">
    <source>
        <dbReference type="ARBA" id="ARBA00022490"/>
    </source>
</evidence>
<evidence type="ECO:0000256" key="1">
    <source>
        <dbReference type="ARBA" id="ARBA00004496"/>
    </source>
</evidence>
<dbReference type="PATRIC" id="fig|1286632.3.peg.2576"/>
<feature type="domain" description="RecX third three-helical" evidence="6">
    <location>
        <begin position="109"/>
        <end position="149"/>
    </location>
</feature>
<name>W2UME8_9FLAO</name>
<evidence type="ECO:0000313" key="7">
    <source>
        <dbReference type="EMBL" id="ETN94641.1"/>
    </source>
</evidence>
<proteinExistence type="inferred from homology"/>
<comment type="caution">
    <text evidence="7">The sequence shown here is derived from an EMBL/GenBank/DDBJ whole genome shotgun (WGS) entry which is preliminary data.</text>
</comment>
<dbReference type="InterPro" id="IPR053925">
    <property type="entry name" value="RecX_HTH_3rd"/>
</dbReference>
<evidence type="ECO:0000256" key="3">
    <source>
        <dbReference type="ARBA" id="ARBA00018111"/>
    </source>
</evidence>
<dbReference type="Pfam" id="PF02631">
    <property type="entry name" value="RecX_HTH2"/>
    <property type="match status" value="1"/>
</dbReference>
<dbReference type="InterPro" id="IPR053924">
    <property type="entry name" value="RecX_HTH_2nd"/>
</dbReference>
<keyword evidence="4" id="KW-0963">Cytoplasm</keyword>
<dbReference type="AlphaFoldDB" id="W2UME8"/>
<evidence type="ECO:0000259" key="5">
    <source>
        <dbReference type="Pfam" id="PF02631"/>
    </source>
</evidence>
<reference evidence="8" key="1">
    <citation type="submission" date="2013-11" db="EMBL/GenBank/DDBJ databases">
        <title>Draft genome sequence from a member of Zhouia, isolated tidal flat.</title>
        <authorList>
            <person name="Jin H."/>
            <person name="Jeon C.O."/>
        </authorList>
    </citation>
    <scope>NUCLEOTIDE SEQUENCE [LARGE SCALE GENOMIC DNA]</scope>
    <source>
        <strain evidence="8">AD3</strain>
    </source>
</reference>
<dbReference type="Pfam" id="PF21981">
    <property type="entry name" value="RecX_HTH3"/>
    <property type="match status" value="1"/>
</dbReference>
<gene>
    <name evidence="7" type="ORF">P278_25840</name>
</gene>
<comment type="subcellular location">
    <subcellularLocation>
        <location evidence="1">Cytoplasm</location>
    </subcellularLocation>
</comment>
<feature type="domain" description="RecX second three-helical" evidence="5">
    <location>
        <begin position="58"/>
        <end position="99"/>
    </location>
</feature>